<evidence type="ECO:0000313" key="5">
    <source>
        <dbReference type="Proteomes" id="UP000216797"/>
    </source>
</evidence>
<dbReference type="STRING" id="317010.RU96_GL001379"/>
<evidence type="ECO:0000256" key="1">
    <source>
        <dbReference type="SAM" id="Phobius"/>
    </source>
</evidence>
<dbReference type="EMBL" id="LHUG01000008">
    <property type="protein sequence ID" value="PAB00346.1"/>
    <property type="molecule type" value="Genomic_DNA"/>
</dbReference>
<evidence type="ECO:0008006" key="6">
    <source>
        <dbReference type="Google" id="ProtNLM"/>
    </source>
</evidence>
<accession>A0A1L8R2Z4</accession>
<reference evidence="2 4" key="1">
    <citation type="submission" date="2014-12" db="EMBL/GenBank/DDBJ databases">
        <title>Draft genome sequences of 29 type strains of Enterococci.</title>
        <authorList>
            <person name="Zhong Z."/>
            <person name="Sun Z."/>
            <person name="Liu W."/>
            <person name="Zhang W."/>
            <person name="Zhang H."/>
        </authorList>
    </citation>
    <scope>NUCLEOTIDE SEQUENCE [LARGE SCALE GENOMIC DNA]</scope>
    <source>
        <strain evidence="2 4">DSM 21207</strain>
    </source>
</reference>
<dbReference type="Proteomes" id="UP000182835">
    <property type="component" value="Unassembled WGS sequence"/>
</dbReference>
<proteinExistence type="predicted"/>
<dbReference type="RefSeq" id="WP_071865593.1">
    <property type="nucleotide sequence ID" value="NZ_JBHLVQ010000016.1"/>
</dbReference>
<comment type="caution">
    <text evidence="2">The sequence shown here is derived from an EMBL/GenBank/DDBJ whole genome shotgun (WGS) entry which is preliminary data.</text>
</comment>
<dbReference type="SUPFAM" id="SSF158560">
    <property type="entry name" value="BH3980-like"/>
    <property type="match status" value="1"/>
</dbReference>
<evidence type="ECO:0000313" key="3">
    <source>
        <dbReference type="EMBL" id="PAB00346.1"/>
    </source>
</evidence>
<organism evidence="2 4">
    <name type="scientific">Enterococcus canintestini</name>
    <dbReference type="NCBI Taxonomy" id="317010"/>
    <lineage>
        <taxon>Bacteria</taxon>
        <taxon>Bacillati</taxon>
        <taxon>Bacillota</taxon>
        <taxon>Bacilli</taxon>
        <taxon>Lactobacillales</taxon>
        <taxon>Enterococcaceae</taxon>
        <taxon>Enterococcus</taxon>
    </lineage>
</organism>
<dbReference type="InterPro" id="IPR009214">
    <property type="entry name" value="DUF1129"/>
</dbReference>
<dbReference type="Pfam" id="PF06570">
    <property type="entry name" value="DUF1129"/>
    <property type="match status" value="1"/>
</dbReference>
<reference evidence="3 5" key="2">
    <citation type="submission" date="2015-08" db="EMBL/GenBank/DDBJ databases">
        <title>Enterococcus genome sequence.</title>
        <authorList>
            <person name="Acedo J.Z."/>
            <person name="Vederas J.C."/>
        </authorList>
    </citation>
    <scope>NUCLEOTIDE SEQUENCE [LARGE SCALE GENOMIC DNA]</scope>
    <source>
        <strain evidence="3 5">49</strain>
    </source>
</reference>
<feature type="transmembrane region" description="Helical" evidence="1">
    <location>
        <begin position="126"/>
        <end position="149"/>
    </location>
</feature>
<protein>
    <recommendedName>
        <fullName evidence="6">Integral membrane protein</fullName>
    </recommendedName>
</protein>
<evidence type="ECO:0000313" key="4">
    <source>
        <dbReference type="Proteomes" id="UP000182835"/>
    </source>
</evidence>
<dbReference type="PIRSF" id="PIRSF033111">
    <property type="entry name" value="UCP033111"/>
    <property type="match status" value="1"/>
</dbReference>
<dbReference type="EMBL" id="JXKG01000025">
    <property type="protein sequence ID" value="OJG14095.1"/>
    <property type="molecule type" value="Genomic_DNA"/>
</dbReference>
<feature type="transmembrane region" description="Helical" evidence="1">
    <location>
        <begin position="170"/>
        <end position="191"/>
    </location>
</feature>
<name>A0A1L8R2Z4_9ENTE</name>
<evidence type="ECO:0000313" key="2">
    <source>
        <dbReference type="EMBL" id="OJG14095.1"/>
    </source>
</evidence>
<keyword evidence="1" id="KW-0812">Transmembrane</keyword>
<sequence>MDAEALRAMVAENRALEPQLTKRNQQYIFDLKKSLEAANLSEAEMATALNEILPVLVKEQKGGKTARQLFGTVSERTEAILAKPEPKKETRPVLMWADNVMFIFGLFAVMLGLMRLFTKDTGQQTYGLLTLIIASLFGGYAFYLMYKYIYQYERPGADKSKRPKLWKTMLILVPVFFLWILVFTVSAMLPFNIVLDPFIQLVLGAAVFALRWYLKKKYNIEGSLTIPKN</sequence>
<feature type="transmembrane region" description="Helical" evidence="1">
    <location>
        <begin position="197"/>
        <end position="214"/>
    </location>
</feature>
<gene>
    <name evidence="3" type="ORF">AKL21_10215</name>
    <name evidence="2" type="ORF">RU96_GL001379</name>
</gene>
<dbReference type="OrthoDB" id="2360056at2"/>
<dbReference type="Proteomes" id="UP000216797">
    <property type="component" value="Unassembled WGS sequence"/>
</dbReference>
<keyword evidence="1" id="KW-0472">Membrane</keyword>
<dbReference type="AlphaFoldDB" id="A0A1L8R2Z4"/>
<keyword evidence="5" id="KW-1185">Reference proteome</keyword>
<feature type="transmembrane region" description="Helical" evidence="1">
    <location>
        <begin position="93"/>
        <end position="114"/>
    </location>
</feature>
<keyword evidence="1" id="KW-1133">Transmembrane helix</keyword>